<dbReference type="InterPro" id="IPR046004">
    <property type="entry name" value="DUF5960"/>
</dbReference>
<organism evidence="1 2">
    <name type="scientific">Candidatus Enterococcus testudinis</name>
    <dbReference type="NCBI Taxonomy" id="1834191"/>
    <lineage>
        <taxon>Bacteria</taxon>
        <taxon>Bacillati</taxon>
        <taxon>Bacillota</taxon>
        <taxon>Bacilli</taxon>
        <taxon>Lactobacillales</taxon>
        <taxon>Enterococcaceae</taxon>
        <taxon>Enterococcus</taxon>
    </lineage>
</organism>
<proteinExistence type="predicted"/>
<gene>
    <name evidence="1" type="ORF">A5886_002138</name>
</gene>
<dbReference type="Pfam" id="PF19385">
    <property type="entry name" value="DUF5960"/>
    <property type="match status" value="1"/>
</dbReference>
<dbReference type="AlphaFoldDB" id="A0A242A7P6"/>
<dbReference type="EMBL" id="NGKU01000001">
    <property type="protein sequence ID" value="OTN77058.1"/>
    <property type="molecule type" value="Genomic_DNA"/>
</dbReference>
<evidence type="ECO:0000313" key="2">
    <source>
        <dbReference type="Proteomes" id="UP000195043"/>
    </source>
</evidence>
<evidence type="ECO:0000313" key="1">
    <source>
        <dbReference type="EMBL" id="OTN77058.1"/>
    </source>
</evidence>
<reference evidence="1 2" key="1">
    <citation type="submission" date="2017-05" db="EMBL/GenBank/DDBJ databases">
        <title>The Genome Sequence of Enterococcus sp. 8G7_MSG3316.</title>
        <authorList>
            <consortium name="The Broad Institute Genomics Platform"/>
            <consortium name="The Broad Institute Genomic Center for Infectious Diseases"/>
            <person name="Earl A."/>
            <person name="Manson A."/>
            <person name="Schwartman J."/>
            <person name="Gilmore M."/>
            <person name="Abouelleil A."/>
            <person name="Cao P."/>
            <person name="Chapman S."/>
            <person name="Cusick C."/>
            <person name="Shea T."/>
            <person name="Young S."/>
            <person name="Neafsey D."/>
            <person name="Nusbaum C."/>
            <person name="Birren B."/>
        </authorList>
    </citation>
    <scope>NUCLEOTIDE SEQUENCE [LARGE SCALE GENOMIC DNA]</scope>
    <source>
        <strain evidence="1 2">8G7_MSG3316</strain>
    </source>
</reference>
<comment type="caution">
    <text evidence="1">The sequence shown here is derived from an EMBL/GenBank/DDBJ whole genome shotgun (WGS) entry which is preliminary data.</text>
</comment>
<dbReference type="OrthoDB" id="2184761at2"/>
<protein>
    <submittedName>
        <fullName evidence="1">Uncharacterized protein</fullName>
    </submittedName>
</protein>
<dbReference type="Proteomes" id="UP000195043">
    <property type="component" value="Unassembled WGS sequence"/>
</dbReference>
<sequence>MPKEIPMGHQRSYAFEKYYYELVTHPSPVHFHYHQFVKAMESAGKPYFNIPAEWTTLGEPIDAVFMLKDSEYLFDHFRTQAKKVLRKYDPELEYFPDGKIK</sequence>
<keyword evidence="2" id="KW-1185">Reference proteome</keyword>
<name>A0A242A7P6_9ENTE</name>
<dbReference type="RefSeq" id="WP_086275130.1">
    <property type="nucleotide sequence ID" value="NZ_NGKU01000001.1"/>
</dbReference>
<accession>A0A242A7P6</accession>